<keyword evidence="3 7" id="KW-0479">Metal-binding</keyword>
<evidence type="ECO:0000256" key="2">
    <source>
        <dbReference type="ARBA" id="ARBA00012483"/>
    </source>
</evidence>
<dbReference type="GO" id="GO:0000209">
    <property type="term" value="P:protein polyubiquitination"/>
    <property type="evidence" value="ECO:0007669"/>
    <property type="project" value="InterPro"/>
</dbReference>
<dbReference type="Gene3D" id="4.10.1000.10">
    <property type="entry name" value="Zinc finger, CCCH-type"/>
    <property type="match status" value="1"/>
</dbReference>
<dbReference type="PROSITE" id="PS50103">
    <property type="entry name" value="ZF_C3H1"/>
    <property type="match status" value="2"/>
</dbReference>
<dbReference type="Proteomes" id="UP000579812">
    <property type="component" value="Unassembled WGS sequence"/>
</dbReference>
<evidence type="ECO:0000256" key="6">
    <source>
        <dbReference type="ARBA" id="ARBA00022833"/>
    </source>
</evidence>
<dbReference type="GO" id="GO:0008270">
    <property type="term" value="F:zinc ion binding"/>
    <property type="evidence" value="ECO:0007669"/>
    <property type="project" value="UniProtKB-KW"/>
</dbReference>
<comment type="caution">
    <text evidence="9">The sequence shown here is derived from an EMBL/GenBank/DDBJ whole genome shotgun (WGS) entry which is preliminary data.</text>
</comment>
<dbReference type="Pfam" id="PF00642">
    <property type="entry name" value="zf-CCCH"/>
    <property type="match status" value="1"/>
</dbReference>
<dbReference type="EC" id="2.3.2.27" evidence="2"/>
<dbReference type="InterPro" id="IPR045072">
    <property type="entry name" value="MKRN-like"/>
</dbReference>
<dbReference type="Pfam" id="PF18044">
    <property type="entry name" value="zf-CCCH_4"/>
    <property type="match status" value="1"/>
</dbReference>
<sequence length="66" mass="8005">MERKDTTCKYYMHGACKKGNDCEFSHDLKNSKSDMNCKYYRKGTCFYGDQCRYDHNKHHHHHQQSK</sequence>
<dbReference type="EMBL" id="JAAMOB010000003">
    <property type="protein sequence ID" value="KAF4116591.1"/>
    <property type="molecule type" value="Genomic_DNA"/>
</dbReference>
<dbReference type="AlphaFoldDB" id="A0A7J6DBS4"/>
<keyword evidence="6 7" id="KW-0862">Zinc</keyword>
<feature type="zinc finger region" description="C3H1-type" evidence="7">
    <location>
        <begin position="31"/>
        <end position="58"/>
    </location>
</feature>
<organism evidence="9 10">
    <name type="scientific">Onychostoma macrolepis</name>
    <dbReference type="NCBI Taxonomy" id="369639"/>
    <lineage>
        <taxon>Eukaryota</taxon>
        <taxon>Metazoa</taxon>
        <taxon>Chordata</taxon>
        <taxon>Craniata</taxon>
        <taxon>Vertebrata</taxon>
        <taxon>Euteleostomi</taxon>
        <taxon>Actinopterygii</taxon>
        <taxon>Neopterygii</taxon>
        <taxon>Teleostei</taxon>
        <taxon>Ostariophysi</taxon>
        <taxon>Cypriniformes</taxon>
        <taxon>Cyprinidae</taxon>
        <taxon>Acrossocheilinae</taxon>
        <taxon>Onychostoma</taxon>
    </lineage>
</organism>
<evidence type="ECO:0000256" key="3">
    <source>
        <dbReference type="ARBA" id="ARBA00022723"/>
    </source>
</evidence>
<dbReference type="PANTHER" id="PTHR11224">
    <property type="entry name" value="MAKORIN-RELATED"/>
    <property type="match status" value="1"/>
</dbReference>
<accession>A0A7J6DBS4</accession>
<dbReference type="UniPathway" id="UPA00143"/>
<dbReference type="InterPro" id="IPR000571">
    <property type="entry name" value="Znf_CCCH"/>
</dbReference>
<protein>
    <recommendedName>
        <fullName evidence="2">RING-type E3 ubiquitin transferase</fullName>
        <ecNumber evidence="2">2.3.2.27</ecNumber>
    </recommendedName>
</protein>
<evidence type="ECO:0000256" key="5">
    <source>
        <dbReference type="ARBA" id="ARBA00022771"/>
    </source>
</evidence>
<dbReference type="InterPro" id="IPR036855">
    <property type="entry name" value="Znf_CCCH_sf"/>
</dbReference>
<gene>
    <name evidence="9" type="ORF">G5714_004080</name>
</gene>
<evidence type="ECO:0000313" key="10">
    <source>
        <dbReference type="Proteomes" id="UP000579812"/>
    </source>
</evidence>
<reference evidence="9 10" key="1">
    <citation type="submission" date="2020-04" db="EMBL/GenBank/DDBJ databases">
        <title>Chromosome-level genome assembly of a cyprinid fish Onychostoma macrolepis by integration of Nanopore Sequencing, Bionano and Hi-C technology.</title>
        <authorList>
            <person name="Wang D."/>
        </authorList>
    </citation>
    <scope>NUCLEOTIDE SEQUENCE [LARGE SCALE GENOMIC DNA]</scope>
    <source>
        <strain evidence="9">SWU-2019</strain>
        <tissue evidence="9">Muscle</tissue>
    </source>
</reference>
<feature type="domain" description="C3H1-type" evidence="8">
    <location>
        <begin position="31"/>
        <end position="58"/>
    </location>
</feature>
<dbReference type="PANTHER" id="PTHR11224:SF10">
    <property type="entry name" value="IP09428P-RELATED"/>
    <property type="match status" value="1"/>
</dbReference>
<dbReference type="SMART" id="SM00356">
    <property type="entry name" value="ZnF_C3H1"/>
    <property type="match status" value="2"/>
</dbReference>
<evidence type="ECO:0000313" key="9">
    <source>
        <dbReference type="EMBL" id="KAF4116591.1"/>
    </source>
</evidence>
<keyword evidence="5 7" id="KW-0863">Zinc-finger</keyword>
<feature type="domain" description="C3H1-type" evidence="8">
    <location>
        <begin position="2"/>
        <end position="29"/>
    </location>
</feature>
<feature type="zinc finger region" description="C3H1-type" evidence="7">
    <location>
        <begin position="2"/>
        <end position="29"/>
    </location>
</feature>
<dbReference type="InterPro" id="IPR041367">
    <property type="entry name" value="Znf-CCCH_4"/>
</dbReference>
<keyword evidence="4" id="KW-0677">Repeat</keyword>
<dbReference type="GO" id="GO:0061630">
    <property type="term" value="F:ubiquitin protein ligase activity"/>
    <property type="evidence" value="ECO:0007669"/>
    <property type="project" value="UniProtKB-EC"/>
</dbReference>
<keyword evidence="10" id="KW-1185">Reference proteome</keyword>
<evidence type="ECO:0000259" key="8">
    <source>
        <dbReference type="PROSITE" id="PS50103"/>
    </source>
</evidence>
<name>A0A7J6DBS4_9TELE</name>
<evidence type="ECO:0000256" key="7">
    <source>
        <dbReference type="PROSITE-ProRule" id="PRU00723"/>
    </source>
</evidence>
<dbReference type="SUPFAM" id="SSF90229">
    <property type="entry name" value="CCCH zinc finger"/>
    <property type="match status" value="2"/>
</dbReference>
<evidence type="ECO:0000256" key="4">
    <source>
        <dbReference type="ARBA" id="ARBA00022737"/>
    </source>
</evidence>
<comment type="catalytic activity">
    <reaction evidence="1">
        <text>S-ubiquitinyl-[E2 ubiquitin-conjugating enzyme]-L-cysteine + [acceptor protein]-L-lysine = [E2 ubiquitin-conjugating enzyme]-L-cysteine + N(6)-ubiquitinyl-[acceptor protein]-L-lysine.</text>
        <dbReference type="EC" id="2.3.2.27"/>
    </reaction>
</comment>
<proteinExistence type="predicted"/>
<evidence type="ECO:0000256" key="1">
    <source>
        <dbReference type="ARBA" id="ARBA00000900"/>
    </source>
</evidence>